<dbReference type="Pfam" id="PF17957">
    <property type="entry name" value="Big_7"/>
    <property type="match status" value="3"/>
</dbReference>
<dbReference type="InterPro" id="IPR003961">
    <property type="entry name" value="FN3_dom"/>
</dbReference>
<dbReference type="Pfam" id="PF12673">
    <property type="entry name" value="SipL"/>
    <property type="match status" value="1"/>
</dbReference>
<dbReference type="RefSeq" id="WP_366924167.1">
    <property type="nucleotide sequence ID" value="NZ_CP121694.1"/>
</dbReference>
<dbReference type="PROSITE" id="PS50853">
    <property type="entry name" value="FN3"/>
    <property type="match status" value="1"/>
</dbReference>
<accession>A0AAU0ULR1</accession>
<proteinExistence type="predicted"/>
<evidence type="ECO:0000259" key="1">
    <source>
        <dbReference type="PROSITE" id="PS50853"/>
    </source>
</evidence>
<evidence type="ECO:0000313" key="2">
    <source>
        <dbReference type="EMBL" id="WRO21317.1"/>
    </source>
</evidence>
<dbReference type="EMBL" id="CP121694">
    <property type="protein sequence ID" value="WRO21317.1"/>
    <property type="molecule type" value="Genomic_DNA"/>
</dbReference>
<organism evidence="2 3">
    <name type="scientific">Metallumcola ferriviriculae</name>
    <dbReference type="NCBI Taxonomy" id="3039180"/>
    <lineage>
        <taxon>Bacteria</taxon>
        <taxon>Bacillati</taxon>
        <taxon>Bacillota</taxon>
        <taxon>Clostridia</taxon>
        <taxon>Neomoorellales</taxon>
        <taxon>Desulfitibacteraceae</taxon>
        <taxon>Metallumcola</taxon>
    </lineage>
</organism>
<gene>
    <name evidence="2" type="ORF">MFMK1_001120</name>
</gene>
<dbReference type="AlphaFoldDB" id="A0AAU0ULR1"/>
<sequence length="1274" mass="135526">MAIEALAAGSLIIPMDVTYQDKGMFLAYGLVYRLLNNGIPVKWAIKDNKAFGDTDFPATTRNYTVPAEIPTSKSYAGGPYIVPAANTAAAGAIIDAYQAANQAEFAQGLLPVVHVATAGFNADIAYTLSRAPRIAMEDTNANIMIKYLNTSKVPDSRGLAWDKDDSPGVLTEDEIDNGALFGIDRSQVPPPQEICLKRAYDVFLSPHTSDGAWQDTPAAADLVQFLEQGGFLHATCHSMSALNNFDAGPMLNPISQTNYGDNKGDASTFTVDIADYPSAQAVPRGPAAVQDLPGGSEQTWLHTDVTYFPSVYQLAHFLDNSDVYDFMAGGSFRGTGAGVVIFEGGHEYKDTQNIPASRSYSTTTDAVYQRFVLNTVFASVGKPYFQMIVLPQNVSSTAPTPVTFSLINTGGAPAIYTSPFVVTLAPFVNYIPGTASPVPDSEVMMGGQWVLTWNAGTLPGGPGTVATIPATIDPTLVGGTIPSGKNQAVTYQGSWNDAYNQAASIDNCTAITALPGAAPNMLKTPLNQSVVPNGLATWNINVSNNGTLPIDSALGPPAFVITDTLPAGWVYDPLTTTTTPFSVTVNLDGTTTIVWRCPASCPPMLDPLLPGGSFTLTLGAFAPPAVTATYTNLVNLQGTDGTTNFDIDARATVNVVNRPPTVTVDNPVQGDLSCTGVDIQWTATDPDGDTPLEITLFYSSNGPGGPFTQIATVPTPLSDPPTSSFFWDTTGLPSGSNYVVRVVASDGELSSEALSGVFIVDNTDPTVSWVSPTDGDLLSTTPVVLQASATDNVGVSSVTFEYSFNGGPFNPIGNGLPVGGNIYETNWEIAGLDQGDYMLRVTATDQCQNSSQQLIDVIVNIPPEVTLISPPPPDPVCPPGTDINWEATDENPNAALTFTLQYSVDGGPFITIATGIPGPCPCSYPWNTAGLDSGTYVLKVIAFDGISTAEDTSDPFVVDNDPPDVNWVTPLNNSFLTGNVQLSATATDNVAVTSVIFSYDGNNIGPGFPDDSTYSTTWDTAMVMDGDYVLTVTASDDCNNTAADTINVTVDNTPPTVEITEPPDGSVVFGTVDLVISAQDNECLEKVELYIDGQLVATEAGNNQTSVDFIYEWDTTQFPEGEHEVTAVAYDCAGLTAEDTNTYIVDNLPEHFTQVLVDGDLTIPEQKPDIERILEPVDVTYDIRDVDIFNTIDGTKVTVSGFLEIGVTYVATGGDQREHYAHFMVPFHGLILFPDLPLDADVEVVIIFEHIQTHLIDPRTIKKDIVLFIGIREV</sequence>
<dbReference type="InterPro" id="IPR013783">
    <property type="entry name" value="Ig-like_fold"/>
</dbReference>
<keyword evidence="3" id="KW-1185">Reference proteome</keyword>
<reference evidence="2 3" key="1">
    <citation type="submission" date="2023-04" db="EMBL/GenBank/DDBJ databases">
        <authorList>
            <person name="Hsu D."/>
        </authorList>
    </citation>
    <scope>NUCLEOTIDE SEQUENCE [LARGE SCALE GENOMIC DNA]</scope>
    <source>
        <strain evidence="2 3">MK1</strain>
    </source>
</reference>
<dbReference type="Gene3D" id="2.60.40.10">
    <property type="entry name" value="Immunoglobulins"/>
    <property type="match status" value="3"/>
</dbReference>
<evidence type="ECO:0000313" key="3">
    <source>
        <dbReference type="Proteomes" id="UP001329915"/>
    </source>
</evidence>
<dbReference type="InterPro" id="IPR024300">
    <property type="entry name" value="SipL_SPOCS_dom"/>
</dbReference>
<feature type="domain" description="Fibronectin type-III" evidence="1">
    <location>
        <begin position="663"/>
        <end position="766"/>
    </location>
</feature>
<dbReference type="Proteomes" id="UP001329915">
    <property type="component" value="Chromosome"/>
</dbReference>
<name>A0AAU0ULR1_9FIRM</name>
<dbReference type="KEGG" id="dbc:MFMK1_001120"/>
<protein>
    <submittedName>
        <fullName evidence="2">Ig-like domain-containing protein</fullName>
    </submittedName>
</protein>